<feature type="binding site" evidence="7">
    <location>
        <begin position="154"/>
        <end position="157"/>
    </location>
    <ligand>
        <name>substrate</name>
    </ligand>
</feature>
<feature type="active site" description="Proton acceptor" evidence="7">
    <location>
        <position position="71"/>
    </location>
</feature>
<dbReference type="InterPro" id="IPR029001">
    <property type="entry name" value="ITPase-like_fam"/>
</dbReference>
<dbReference type="NCBIfam" id="TIGR00042">
    <property type="entry name" value="RdgB/HAM1 family non-canonical purine NTP pyrophosphatase"/>
    <property type="match status" value="1"/>
</dbReference>
<sequence length="197" mass="21859">MNKLFIATKNNGKIKDFKGLFAKYDINIISLLDLDDSLPDIEETGDTFEENAAIKAETIVKALNIPVLADDSGLEVDALNGQPGVYSARYAGVEKDDTANLHKVLNELEGVPKEERTARFVCVLALAHPNEPIIFKKGTCEGTIVENPMGENGFGYDPIFCPKGYNKTMAQLSSQEKNEISHRRNAMIQLENWLKNK</sequence>
<evidence type="ECO:0000256" key="6">
    <source>
        <dbReference type="ARBA" id="ARBA00023080"/>
    </source>
</evidence>
<dbReference type="SUPFAM" id="SSF52972">
    <property type="entry name" value="ITPase-like"/>
    <property type="match status" value="1"/>
</dbReference>
<dbReference type="InterPro" id="IPR002637">
    <property type="entry name" value="RdgB/HAM1"/>
</dbReference>
<keyword evidence="4 7" id="KW-0378">Hydrolase</keyword>
<dbReference type="EMBL" id="JAFBDR010000013">
    <property type="protein sequence ID" value="MBM7571996.1"/>
    <property type="molecule type" value="Genomic_DNA"/>
</dbReference>
<name>A0ABS2N1M4_9BACI</name>
<evidence type="ECO:0000256" key="2">
    <source>
        <dbReference type="ARBA" id="ARBA00022723"/>
    </source>
</evidence>
<evidence type="ECO:0000256" key="1">
    <source>
        <dbReference type="ARBA" id="ARBA00008023"/>
    </source>
</evidence>
<keyword evidence="3 7" id="KW-0547">Nucleotide-binding</keyword>
<feature type="binding site" evidence="7">
    <location>
        <position position="42"/>
    </location>
    <ligand>
        <name>Mg(2+)</name>
        <dbReference type="ChEBI" id="CHEBI:18420"/>
    </ligand>
</feature>
<protein>
    <recommendedName>
        <fullName evidence="7">dITP/XTP pyrophosphatase</fullName>
        <ecNumber evidence="7">3.6.1.66</ecNumber>
    </recommendedName>
    <alternativeName>
        <fullName evidence="7">Non-canonical purine NTP pyrophosphatase</fullName>
    </alternativeName>
    <alternativeName>
        <fullName evidence="7">Non-standard purine NTP pyrophosphatase</fullName>
    </alternativeName>
    <alternativeName>
        <fullName evidence="7">Nucleoside-triphosphate diphosphatase</fullName>
    </alternativeName>
    <alternativeName>
        <fullName evidence="7">Nucleoside-triphosphate pyrophosphatase</fullName>
        <shortName evidence="7">NTPase</shortName>
    </alternativeName>
</protein>
<comment type="cofactor">
    <cofactor evidence="7">
        <name>Mg(2+)</name>
        <dbReference type="ChEBI" id="CHEBI:18420"/>
    </cofactor>
    <text evidence="7">Binds 1 Mg(2+) ion per subunit.</text>
</comment>
<gene>
    <name evidence="9" type="ORF">JOC48_002497</name>
</gene>
<evidence type="ECO:0000256" key="3">
    <source>
        <dbReference type="ARBA" id="ARBA00022741"/>
    </source>
</evidence>
<dbReference type="RefSeq" id="WP_204500078.1">
    <property type="nucleotide sequence ID" value="NZ_JAFBDR010000013.1"/>
</dbReference>
<dbReference type="Proteomes" id="UP001296943">
    <property type="component" value="Unassembled WGS sequence"/>
</dbReference>
<dbReference type="GO" id="GO:0036220">
    <property type="term" value="F:ITP diphosphatase activity"/>
    <property type="evidence" value="ECO:0007669"/>
    <property type="project" value="UniProtKB-EC"/>
</dbReference>
<feature type="binding site" evidence="7">
    <location>
        <position position="177"/>
    </location>
    <ligand>
        <name>substrate</name>
    </ligand>
</feature>
<evidence type="ECO:0000256" key="8">
    <source>
        <dbReference type="RuleBase" id="RU003781"/>
    </source>
</evidence>
<dbReference type="Gene3D" id="3.90.950.10">
    <property type="match status" value="1"/>
</dbReference>
<feature type="binding site" evidence="7">
    <location>
        <position position="72"/>
    </location>
    <ligand>
        <name>substrate</name>
    </ligand>
</feature>
<dbReference type="InterPro" id="IPR020922">
    <property type="entry name" value="dITP/XTP_pyrophosphatase"/>
</dbReference>
<organism evidence="9 10">
    <name type="scientific">Aquibacillus albus</name>
    <dbReference type="NCBI Taxonomy" id="1168171"/>
    <lineage>
        <taxon>Bacteria</taxon>
        <taxon>Bacillati</taxon>
        <taxon>Bacillota</taxon>
        <taxon>Bacilli</taxon>
        <taxon>Bacillales</taxon>
        <taxon>Bacillaceae</taxon>
        <taxon>Aquibacillus</taxon>
    </lineage>
</organism>
<keyword evidence="5 7" id="KW-0460">Magnesium</keyword>
<keyword evidence="6 7" id="KW-0546">Nucleotide metabolism</keyword>
<feature type="binding site" evidence="7">
    <location>
        <position position="71"/>
    </location>
    <ligand>
        <name>Mg(2+)</name>
        <dbReference type="ChEBI" id="CHEBI:18420"/>
    </ligand>
</feature>
<comment type="function">
    <text evidence="7">Pyrophosphatase that catalyzes the hydrolysis of nucleoside triphosphates to their monophosphate derivatives, with a high preference for the non-canonical purine nucleotides XTP (xanthosine triphosphate), dITP (deoxyinosine triphosphate) and ITP. Seems to function as a house-cleaning enzyme that removes non-canonical purine nucleotides from the nucleotide pool, thus preventing their incorporation into DNA/RNA and avoiding chromosomal lesions.</text>
</comment>
<comment type="similarity">
    <text evidence="1 7 8">Belongs to the HAM1 NTPase family.</text>
</comment>
<dbReference type="NCBIfam" id="NF011397">
    <property type="entry name" value="PRK14822.1"/>
    <property type="match status" value="1"/>
</dbReference>
<evidence type="ECO:0000256" key="7">
    <source>
        <dbReference type="HAMAP-Rule" id="MF_01405"/>
    </source>
</evidence>
<dbReference type="PANTHER" id="PTHR11067">
    <property type="entry name" value="INOSINE TRIPHOSPHATE PYROPHOSPHATASE/HAM1 PROTEIN"/>
    <property type="match status" value="1"/>
</dbReference>
<evidence type="ECO:0000313" key="10">
    <source>
        <dbReference type="Proteomes" id="UP001296943"/>
    </source>
</evidence>
<accession>A0ABS2N1M4</accession>
<comment type="catalytic activity">
    <reaction evidence="7">
        <text>ITP + H2O = IMP + diphosphate + H(+)</text>
        <dbReference type="Rhea" id="RHEA:29399"/>
        <dbReference type="ChEBI" id="CHEBI:15377"/>
        <dbReference type="ChEBI" id="CHEBI:15378"/>
        <dbReference type="ChEBI" id="CHEBI:33019"/>
        <dbReference type="ChEBI" id="CHEBI:58053"/>
        <dbReference type="ChEBI" id="CHEBI:61402"/>
        <dbReference type="EC" id="3.6.1.66"/>
    </reaction>
</comment>
<reference evidence="9 10" key="1">
    <citation type="submission" date="2021-01" db="EMBL/GenBank/DDBJ databases">
        <title>Genomic Encyclopedia of Type Strains, Phase IV (KMG-IV): sequencing the most valuable type-strain genomes for metagenomic binning, comparative biology and taxonomic classification.</title>
        <authorList>
            <person name="Goeker M."/>
        </authorList>
    </citation>
    <scope>NUCLEOTIDE SEQUENCE [LARGE SCALE GENOMIC DNA]</scope>
    <source>
        <strain evidence="9 10">DSM 23711</strain>
    </source>
</reference>
<proteinExistence type="inferred from homology"/>
<feature type="binding site" evidence="7">
    <location>
        <begin position="8"/>
        <end position="13"/>
    </location>
    <ligand>
        <name>substrate</name>
    </ligand>
</feature>
<dbReference type="HAMAP" id="MF_01405">
    <property type="entry name" value="Non_canon_purine_NTPase"/>
    <property type="match status" value="1"/>
</dbReference>
<comment type="caution">
    <text evidence="9">The sequence shown here is derived from an EMBL/GenBank/DDBJ whole genome shotgun (WGS) entry which is preliminary data.</text>
</comment>
<feature type="binding site" evidence="7">
    <location>
        <begin position="182"/>
        <end position="183"/>
    </location>
    <ligand>
        <name>substrate</name>
    </ligand>
</feature>
<evidence type="ECO:0000256" key="4">
    <source>
        <dbReference type="ARBA" id="ARBA00022801"/>
    </source>
</evidence>
<keyword evidence="2 7" id="KW-0479">Metal-binding</keyword>
<comment type="catalytic activity">
    <reaction evidence="7">
        <text>dITP + H2O = dIMP + diphosphate + H(+)</text>
        <dbReference type="Rhea" id="RHEA:28342"/>
        <dbReference type="ChEBI" id="CHEBI:15377"/>
        <dbReference type="ChEBI" id="CHEBI:15378"/>
        <dbReference type="ChEBI" id="CHEBI:33019"/>
        <dbReference type="ChEBI" id="CHEBI:61194"/>
        <dbReference type="ChEBI" id="CHEBI:61382"/>
        <dbReference type="EC" id="3.6.1.66"/>
    </reaction>
</comment>
<keyword evidence="10" id="KW-1185">Reference proteome</keyword>
<dbReference type="PANTHER" id="PTHR11067:SF9">
    <property type="entry name" value="INOSINE TRIPHOSPHATE PYROPHOSPHATASE"/>
    <property type="match status" value="1"/>
</dbReference>
<comment type="subunit">
    <text evidence="7">Homodimer.</text>
</comment>
<dbReference type="CDD" id="cd00515">
    <property type="entry name" value="HAM1"/>
    <property type="match status" value="1"/>
</dbReference>
<dbReference type="EC" id="3.6.1.66" evidence="7"/>
<evidence type="ECO:0000313" key="9">
    <source>
        <dbReference type="EMBL" id="MBM7571996.1"/>
    </source>
</evidence>
<comment type="catalytic activity">
    <reaction evidence="7">
        <text>XTP + H2O = XMP + diphosphate + H(+)</text>
        <dbReference type="Rhea" id="RHEA:28610"/>
        <dbReference type="ChEBI" id="CHEBI:15377"/>
        <dbReference type="ChEBI" id="CHEBI:15378"/>
        <dbReference type="ChEBI" id="CHEBI:33019"/>
        <dbReference type="ChEBI" id="CHEBI:57464"/>
        <dbReference type="ChEBI" id="CHEBI:61314"/>
        <dbReference type="EC" id="3.6.1.66"/>
    </reaction>
</comment>
<evidence type="ECO:0000256" key="5">
    <source>
        <dbReference type="ARBA" id="ARBA00022842"/>
    </source>
</evidence>
<dbReference type="Pfam" id="PF01725">
    <property type="entry name" value="Ham1p_like"/>
    <property type="match status" value="1"/>
</dbReference>